<dbReference type="GO" id="GO:0004930">
    <property type="term" value="F:G protein-coupled receptor activity"/>
    <property type="evidence" value="ECO:0007669"/>
    <property type="project" value="UniProtKB-KW"/>
</dbReference>
<gene>
    <name evidence="11" type="ORF">BV898_11768</name>
</gene>
<keyword evidence="7" id="KW-0675">Receptor</keyword>
<dbReference type="InterPro" id="IPR050569">
    <property type="entry name" value="TAAR"/>
</dbReference>
<keyword evidence="8" id="KW-0807">Transducer</keyword>
<dbReference type="SUPFAM" id="SSF81321">
    <property type="entry name" value="Family A G protein-coupled receptor-like"/>
    <property type="match status" value="1"/>
</dbReference>
<evidence type="ECO:0000256" key="9">
    <source>
        <dbReference type="SAM" id="Phobius"/>
    </source>
</evidence>
<keyword evidence="3 9" id="KW-0812">Transmembrane</keyword>
<proteinExistence type="predicted"/>
<dbReference type="PANTHER" id="PTHR24249">
    <property type="entry name" value="HISTAMINE RECEPTOR-RELATED G-PROTEIN COUPLED RECEPTOR"/>
    <property type="match status" value="1"/>
</dbReference>
<keyword evidence="2" id="KW-1003">Cell membrane</keyword>
<organism evidence="11 12">
    <name type="scientific">Hypsibius exemplaris</name>
    <name type="common">Freshwater tardigrade</name>
    <dbReference type="NCBI Taxonomy" id="2072580"/>
    <lineage>
        <taxon>Eukaryota</taxon>
        <taxon>Metazoa</taxon>
        <taxon>Ecdysozoa</taxon>
        <taxon>Tardigrada</taxon>
        <taxon>Eutardigrada</taxon>
        <taxon>Parachela</taxon>
        <taxon>Hypsibioidea</taxon>
        <taxon>Hypsibiidae</taxon>
        <taxon>Hypsibius</taxon>
    </lineage>
</organism>
<dbReference type="PRINTS" id="PR00237">
    <property type="entry name" value="GPCRRHODOPSN"/>
</dbReference>
<dbReference type="OrthoDB" id="6159456at2759"/>
<evidence type="ECO:0000256" key="5">
    <source>
        <dbReference type="ARBA" id="ARBA00023040"/>
    </source>
</evidence>
<dbReference type="CDD" id="cd00637">
    <property type="entry name" value="7tm_classA_rhodopsin-like"/>
    <property type="match status" value="1"/>
</dbReference>
<feature type="domain" description="G-protein coupled receptors family 1 profile" evidence="10">
    <location>
        <begin position="42"/>
        <end position="295"/>
    </location>
</feature>
<dbReference type="Proteomes" id="UP000192578">
    <property type="component" value="Unassembled WGS sequence"/>
</dbReference>
<evidence type="ECO:0000256" key="6">
    <source>
        <dbReference type="ARBA" id="ARBA00023136"/>
    </source>
</evidence>
<dbReference type="Gene3D" id="1.20.1070.10">
    <property type="entry name" value="Rhodopsin 7-helix transmembrane proteins"/>
    <property type="match status" value="1"/>
</dbReference>
<feature type="transmembrane region" description="Helical" evidence="9">
    <location>
        <begin position="31"/>
        <end position="51"/>
    </location>
</feature>
<feature type="transmembrane region" description="Helical" evidence="9">
    <location>
        <begin position="189"/>
        <end position="216"/>
    </location>
</feature>
<comment type="caution">
    <text evidence="11">The sequence shown here is derived from an EMBL/GenBank/DDBJ whole genome shotgun (WGS) entry which is preliminary data.</text>
</comment>
<comment type="subcellular location">
    <subcellularLocation>
        <location evidence="1">Cell membrane</location>
        <topology evidence="1">Multi-pass membrane protein</topology>
    </subcellularLocation>
</comment>
<keyword evidence="5" id="KW-0297">G-protein coupled receptor</keyword>
<dbReference type="Pfam" id="PF00001">
    <property type="entry name" value="7tm_1"/>
    <property type="match status" value="1"/>
</dbReference>
<dbReference type="InterPro" id="IPR000276">
    <property type="entry name" value="GPCR_Rhodpsn"/>
</dbReference>
<feature type="transmembrane region" description="Helical" evidence="9">
    <location>
        <begin position="63"/>
        <end position="87"/>
    </location>
</feature>
<evidence type="ECO:0000313" key="11">
    <source>
        <dbReference type="EMBL" id="OQV13996.1"/>
    </source>
</evidence>
<feature type="transmembrane region" description="Helical" evidence="9">
    <location>
        <begin position="237"/>
        <end position="259"/>
    </location>
</feature>
<dbReference type="PROSITE" id="PS50262">
    <property type="entry name" value="G_PROTEIN_RECEP_F1_2"/>
    <property type="match status" value="1"/>
</dbReference>
<reference evidence="12" key="1">
    <citation type="submission" date="2017-01" db="EMBL/GenBank/DDBJ databases">
        <title>Comparative genomics of anhydrobiosis in the tardigrade Hypsibius dujardini.</title>
        <authorList>
            <person name="Yoshida Y."/>
            <person name="Koutsovoulos G."/>
            <person name="Laetsch D."/>
            <person name="Stevens L."/>
            <person name="Kumar S."/>
            <person name="Horikawa D."/>
            <person name="Ishino K."/>
            <person name="Komine S."/>
            <person name="Tomita M."/>
            <person name="Blaxter M."/>
            <person name="Arakawa K."/>
        </authorList>
    </citation>
    <scope>NUCLEOTIDE SEQUENCE [LARGE SCALE GENOMIC DNA]</scope>
    <source>
        <strain evidence="12">Z151</strain>
    </source>
</reference>
<accession>A0A1W0WFK4</accession>
<evidence type="ECO:0000256" key="4">
    <source>
        <dbReference type="ARBA" id="ARBA00022989"/>
    </source>
</evidence>
<evidence type="ECO:0000313" key="12">
    <source>
        <dbReference type="Proteomes" id="UP000192578"/>
    </source>
</evidence>
<dbReference type="InterPro" id="IPR017452">
    <property type="entry name" value="GPCR_Rhodpsn_7TM"/>
</dbReference>
<keyword evidence="6 9" id="KW-0472">Membrane</keyword>
<evidence type="ECO:0000256" key="2">
    <source>
        <dbReference type="ARBA" id="ARBA00022475"/>
    </source>
</evidence>
<dbReference type="AlphaFoldDB" id="A0A1W0WFK4"/>
<evidence type="ECO:0000256" key="3">
    <source>
        <dbReference type="ARBA" id="ARBA00022692"/>
    </source>
</evidence>
<dbReference type="GO" id="GO:0005886">
    <property type="term" value="C:plasma membrane"/>
    <property type="evidence" value="ECO:0007669"/>
    <property type="project" value="UniProtKB-SubCell"/>
</dbReference>
<protein>
    <recommendedName>
        <fullName evidence="10">G-protein coupled receptors family 1 profile domain-containing protein</fullName>
    </recommendedName>
</protein>
<evidence type="ECO:0000256" key="1">
    <source>
        <dbReference type="ARBA" id="ARBA00004651"/>
    </source>
</evidence>
<evidence type="ECO:0000256" key="8">
    <source>
        <dbReference type="ARBA" id="ARBA00023224"/>
    </source>
</evidence>
<evidence type="ECO:0000259" key="10">
    <source>
        <dbReference type="PROSITE" id="PS50262"/>
    </source>
</evidence>
<keyword evidence="12" id="KW-1185">Reference proteome</keyword>
<dbReference type="EMBL" id="MTYJ01000112">
    <property type="protein sequence ID" value="OQV13996.1"/>
    <property type="molecule type" value="Genomic_DNA"/>
</dbReference>
<sequence>MSPSNATAITASNKSLANCTLSSQQNHTLNVLPIILGVVTMLSQLFNLTIFRFWHQKEPFVSLHVLLAFCSLLVGAFGIITPVIRLLPWREPLSVTFTNLAAISLEFIHTQSLVTLVAISVDRWLSVEFPGPYRFHISRRKMRWAIGLSWVVTMVLTLPGFVVYWADFQAFCNRPVGFVINSAFHGRQIWAAFHGPVILCFLLLFQARIVVIAVTVKLRAHLARRRPAVAEQAPRATVVQLVWGSLRASMIILFVGLLADLPFALDIQRLTSSSTVLRILYMLPILQHIYSPVVYLLFFSQFRAVLVRALTFLARSFVEREQRALVPIANAGFAVASADSVPTDHPARGPTS</sequence>
<name>A0A1W0WFK4_HYPEX</name>
<evidence type="ECO:0000256" key="7">
    <source>
        <dbReference type="ARBA" id="ARBA00023170"/>
    </source>
</evidence>
<feature type="transmembrane region" description="Helical" evidence="9">
    <location>
        <begin position="279"/>
        <end position="298"/>
    </location>
</feature>
<keyword evidence="4 9" id="KW-1133">Transmembrane helix</keyword>
<feature type="transmembrane region" description="Helical" evidence="9">
    <location>
        <begin position="145"/>
        <end position="166"/>
    </location>
</feature>